<dbReference type="STRING" id="597456.A0A0L7QJ71"/>
<accession>A0A0L7QJ71</accession>
<proteinExistence type="predicted"/>
<keyword evidence="3" id="KW-1185">Reference proteome</keyword>
<name>A0A0L7QJ71_9HYME</name>
<feature type="compositionally biased region" description="Low complexity" evidence="1">
    <location>
        <begin position="176"/>
        <end position="187"/>
    </location>
</feature>
<gene>
    <name evidence="2" type="ORF">WH47_05566</name>
</gene>
<feature type="region of interest" description="Disordered" evidence="1">
    <location>
        <begin position="172"/>
        <end position="196"/>
    </location>
</feature>
<sequence length="250" mass="28311">LPTFNGDLGQWIRFRDTFTSLVHDSDKLTDIDRFNYLNSSLTGPAARVLESFSVSATNYALAWARLRERYENPRALVDHHINALLDIEAVRKPDGALLSQLIDTATNHVRALESVLKPSELWEALISSHLSRKIDSSSLDEWEKRIMDTPNRPALREFAKFLEQRSQYLTRKETTKSAASSATSVTTRNKQRRGDHAKQYEAASYLANQPSACLLCKAEHALQHCSKLLTLPFAEKHEAIKRLGVCFNCL</sequence>
<reference evidence="3" key="1">
    <citation type="submission" date="2015-07" db="EMBL/GenBank/DDBJ databases">
        <title>The genome of Habropoda laboriosa.</title>
        <authorList>
            <person name="Pan H."/>
            <person name="Kapheim K."/>
        </authorList>
    </citation>
    <scope>NUCLEOTIDE SEQUENCE [LARGE SCALE GENOMIC DNA]</scope>
</reference>
<protein>
    <submittedName>
        <fullName evidence="2">Uncharacterized protein</fullName>
    </submittedName>
</protein>
<comment type="caution">
    <text evidence="2">The sequence shown here is derived from an EMBL/GenBank/DDBJ whole genome shotgun (WGS) entry which is preliminary data.</text>
</comment>
<evidence type="ECO:0000256" key="1">
    <source>
        <dbReference type="SAM" id="MobiDB-lite"/>
    </source>
</evidence>
<dbReference type="InterPro" id="IPR005312">
    <property type="entry name" value="DUF1759"/>
</dbReference>
<dbReference type="Proteomes" id="UP000053825">
    <property type="component" value="Unassembled WGS sequence"/>
</dbReference>
<evidence type="ECO:0000313" key="2">
    <source>
        <dbReference type="EMBL" id="KOC58609.1"/>
    </source>
</evidence>
<dbReference type="PANTHER" id="PTHR47331:SF5">
    <property type="entry name" value="RIBONUCLEASE H"/>
    <property type="match status" value="1"/>
</dbReference>
<dbReference type="PANTHER" id="PTHR47331">
    <property type="entry name" value="PHD-TYPE DOMAIN-CONTAINING PROTEIN"/>
    <property type="match status" value="1"/>
</dbReference>
<dbReference type="OrthoDB" id="7613952at2759"/>
<organism evidence="2 3">
    <name type="scientific">Habropoda laboriosa</name>
    <dbReference type="NCBI Taxonomy" id="597456"/>
    <lineage>
        <taxon>Eukaryota</taxon>
        <taxon>Metazoa</taxon>
        <taxon>Ecdysozoa</taxon>
        <taxon>Arthropoda</taxon>
        <taxon>Hexapoda</taxon>
        <taxon>Insecta</taxon>
        <taxon>Pterygota</taxon>
        <taxon>Neoptera</taxon>
        <taxon>Endopterygota</taxon>
        <taxon>Hymenoptera</taxon>
        <taxon>Apocrita</taxon>
        <taxon>Aculeata</taxon>
        <taxon>Apoidea</taxon>
        <taxon>Anthophila</taxon>
        <taxon>Apidae</taxon>
        <taxon>Habropoda</taxon>
    </lineage>
</organism>
<evidence type="ECO:0000313" key="3">
    <source>
        <dbReference type="Proteomes" id="UP000053825"/>
    </source>
</evidence>
<feature type="non-terminal residue" evidence="2">
    <location>
        <position position="1"/>
    </location>
</feature>
<dbReference type="EMBL" id="LHQN01015139">
    <property type="protein sequence ID" value="KOC58609.1"/>
    <property type="molecule type" value="Genomic_DNA"/>
</dbReference>
<dbReference type="Pfam" id="PF03564">
    <property type="entry name" value="DUF1759"/>
    <property type="match status" value="1"/>
</dbReference>
<dbReference type="AlphaFoldDB" id="A0A0L7QJ71"/>